<evidence type="ECO:0000256" key="1">
    <source>
        <dbReference type="SAM" id="MobiDB-lite"/>
    </source>
</evidence>
<evidence type="ECO:0000313" key="2">
    <source>
        <dbReference type="Proteomes" id="UP000887569"/>
    </source>
</evidence>
<evidence type="ECO:0000313" key="3">
    <source>
        <dbReference type="WBParaSite" id="PgB01_g097_t04"/>
    </source>
</evidence>
<sequence length="319" mass="32293">GGVSGVADGEMNSLTGSSNLTMSGLGTIGQSIMSAESGGKGPSSALTSAKLNITGTDDVSKDITVQGSVSASGDKTYVHSVSSIVEKNGVQTITNFQNSSSQSQVATSNGQVQGSGTQNFKTSLLTDTAHDGNGQTLVFVNGEGNATGNSQTSALNINTNGQLSNSNGLNNTAATGDVSGVADGEMNSLTGSSNLTMNGSSTIGQSIMSAEGGGKGPSSALTSAKLNVNGTNHTFKDITVQGSVSASGDKTYVHSVSSIVEKNGVQTITNFQNSSSQSQAGAPSRAIFFADMERTPLSERCDSIVSSFVFSGREYFRTK</sequence>
<proteinExistence type="predicted"/>
<dbReference type="AlphaFoldDB" id="A0A914ZCB4"/>
<accession>A0A914ZCB4</accession>
<dbReference type="WBParaSite" id="PgB01_g097_t04">
    <property type="protein sequence ID" value="PgB01_g097_t04"/>
    <property type="gene ID" value="PgB01_g097"/>
</dbReference>
<reference evidence="3" key="1">
    <citation type="submission" date="2022-11" db="UniProtKB">
        <authorList>
            <consortium name="WormBaseParasite"/>
        </authorList>
    </citation>
    <scope>IDENTIFICATION</scope>
</reference>
<feature type="region of interest" description="Disordered" evidence="1">
    <location>
        <begin position="1"/>
        <end position="20"/>
    </location>
</feature>
<keyword evidence="2" id="KW-1185">Reference proteome</keyword>
<name>A0A914ZCB4_PARUN</name>
<organism evidence="2 3">
    <name type="scientific">Parascaris univalens</name>
    <name type="common">Nematode worm</name>
    <dbReference type="NCBI Taxonomy" id="6257"/>
    <lineage>
        <taxon>Eukaryota</taxon>
        <taxon>Metazoa</taxon>
        <taxon>Ecdysozoa</taxon>
        <taxon>Nematoda</taxon>
        <taxon>Chromadorea</taxon>
        <taxon>Rhabditida</taxon>
        <taxon>Spirurina</taxon>
        <taxon>Ascaridomorpha</taxon>
        <taxon>Ascaridoidea</taxon>
        <taxon>Ascarididae</taxon>
        <taxon>Parascaris</taxon>
    </lineage>
</organism>
<dbReference type="Proteomes" id="UP000887569">
    <property type="component" value="Unplaced"/>
</dbReference>
<protein>
    <submittedName>
        <fullName evidence="3">Uncharacterized protein</fullName>
    </submittedName>
</protein>